<dbReference type="EMBL" id="HADX01011507">
    <property type="protein sequence ID" value="SBP33739.1"/>
    <property type="molecule type" value="Transcribed_RNA"/>
</dbReference>
<gene>
    <name evidence="1" type="primary">BX530070.1</name>
</gene>
<evidence type="ECO:0000313" key="1">
    <source>
        <dbReference type="EMBL" id="SBP33739.1"/>
    </source>
</evidence>
<accession>A0A1A7YU85</accession>
<reference evidence="1" key="1">
    <citation type="submission" date="2016-05" db="EMBL/GenBank/DDBJ databases">
        <authorList>
            <person name="Lavstsen T."/>
            <person name="Jespersen J.S."/>
        </authorList>
    </citation>
    <scope>NUCLEOTIDE SEQUENCE</scope>
    <source>
        <tissue evidence="1">Brain</tissue>
    </source>
</reference>
<sequence length="70" mass="8150">YPIGVVHPRPNHVTHRLILQLCVAGSGYTRYRDTRKWRAPAELKEKSLKRHQHLSNLQFGILSAFCKENI</sequence>
<organism evidence="1">
    <name type="scientific">Iconisemion striatum</name>
    <dbReference type="NCBI Taxonomy" id="60296"/>
    <lineage>
        <taxon>Eukaryota</taxon>
        <taxon>Metazoa</taxon>
        <taxon>Chordata</taxon>
        <taxon>Craniata</taxon>
        <taxon>Vertebrata</taxon>
        <taxon>Euteleostomi</taxon>
        <taxon>Actinopterygii</taxon>
        <taxon>Neopterygii</taxon>
        <taxon>Teleostei</taxon>
        <taxon>Neoteleostei</taxon>
        <taxon>Acanthomorphata</taxon>
        <taxon>Ovalentaria</taxon>
        <taxon>Atherinomorphae</taxon>
        <taxon>Cyprinodontiformes</taxon>
        <taxon>Nothobranchiidae</taxon>
        <taxon>Iconisemion</taxon>
    </lineage>
</organism>
<feature type="non-terminal residue" evidence="1">
    <location>
        <position position="70"/>
    </location>
</feature>
<reference evidence="1" key="2">
    <citation type="submission" date="2016-06" db="EMBL/GenBank/DDBJ databases">
        <title>The genome of a short-lived fish provides insights into sex chromosome evolution and the genetic control of aging.</title>
        <authorList>
            <person name="Reichwald K."/>
            <person name="Felder M."/>
            <person name="Petzold A."/>
            <person name="Koch P."/>
            <person name="Groth M."/>
            <person name="Platzer M."/>
        </authorList>
    </citation>
    <scope>NUCLEOTIDE SEQUENCE</scope>
    <source>
        <tissue evidence="1">Brain</tissue>
    </source>
</reference>
<feature type="non-terminal residue" evidence="1">
    <location>
        <position position="1"/>
    </location>
</feature>
<protein>
    <submittedName>
        <fullName evidence="1">Uncharacterized protein</fullName>
    </submittedName>
</protein>
<name>A0A1A7YU85_9TELE</name>
<proteinExistence type="predicted"/>
<dbReference type="AlphaFoldDB" id="A0A1A7YU85"/>